<dbReference type="EMBL" id="FO203441">
    <property type="protein sequence ID" value="CCI55369.1"/>
    <property type="molecule type" value="Genomic_DNA"/>
</dbReference>
<dbReference type="AlphaFoldDB" id="L0P1P9"/>
<name>L0P1P9_PHYED</name>
<gene>
    <name evidence="2" type="primary">PH01B035L11.14</name>
</gene>
<protein>
    <submittedName>
        <fullName evidence="2">PH01B035L11.14 protein</fullName>
    </submittedName>
</protein>
<evidence type="ECO:0000256" key="1">
    <source>
        <dbReference type="SAM" id="MobiDB-lite"/>
    </source>
</evidence>
<accession>L0P1P9</accession>
<reference evidence="2" key="1">
    <citation type="submission" date="2012-05" db="EMBL/GenBank/DDBJ databases">
        <authorList>
            <person name="Han B."/>
            <person name="Lu Y."/>
            <person name="Feng Q."/>
            <person name="Zhao Q."/>
            <person name="Lu T.T."/>
            <person name="Li Y."/>
            <person name="Liu K.Y."/>
            <person name="Huang X.H."/>
            <person name="Fan D.L."/>
            <person name="Weng Q.J."/>
            <person name="Zhang L."/>
            <person name="Lu Y.Q."/>
            <person name="Guo Y.L."/>
            <person name="Li W.J."/>
            <person name="Zhou C.C."/>
            <person name="Lu H.Y."/>
            <person name="Huang T."/>
            <person name="Zhu C.R."/>
            <person name="Zhao Y."/>
            <person name="Hu T."/>
            <person name="Yao N."/>
        </authorList>
    </citation>
    <scope>NUCLEOTIDE SEQUENCE</scope>
</reference>
<feature type="compositionally biased region" description="Basic and acidic residues" evidence="1">
    <location>
        <begin position="104"/>
        <end position="115"/>
    </location>
</feature>
<proteinExistence type="predicted"/>
<feature type="region of interest" description="Disordered" evidence="1">
    <location>
        <begin position="104"/>
        <end position="131"/>
    </location>
</feature>
<sequence>MGALQRQRAGGWRGCGSGGSWWCYSRGDGELVLLAQGREAGSCATAAARFRHRGQGELLLLLALTRGENRGGEDLQGCTAGRRDGPGWRRAGAGWLEPGLERQWAEPKKRRREDSNQIWPGDSKQRRKSPTREIEFQTFQMLHLKHRPRENEVKIIANGYGLTEEYKYLKSSISQYLTGEELENLKKKTTREGPENQKTYNLPSAAQEPFNENQTPEMKASIVHTGVLFCDMGDI</sequence>
<organism evidence="2">
    <name type="scientific">Phyllostachys edulis</name>
    <name type="common">Tortoise shell bamboo</name>
    <name type="synonym">Bambusa edulis</name>
    <dbReference type="NCBI Taxonomy" id="38705"/>
    <lineage>
        <taxon>Eukaryota</taxon>
        <taxon>Viridiplantae</taxon>
        <taxon>Streptophyta</taxon>
        <taxon>Embryophyta</taxon>
        <taxon>Tracheophyta</taxon>
        <taxon>Spermatophyta</taxon>
        <taxon>Magnoliopsida</taxon>
        <taxon>Liliopsida</taxon>
        <taxon>Poales</taxon>
        <taxon>Poaceae</taxon>
        <taxon>BOP clade</taxon>
        <taxon>Bambusoideae</taxon>
        <taxon>Arundinarodae</taxon>
        <taxon>Arundinarieae</taxon>
        <taxon>Arundinariinae</taxon>
        <taxon>Phyllostachys</taxon>
    </lineage>
</organism>
<evidence type="ECO:0000313" key="2">
    <source>
        <dbReference type="EMBL" id="CCI55369.1"/>
    </source>
</evidence>